<evidence type="ECO:0000256" key="5">
    <source>
        <dbReference type="ARBA" id="ARBA00022989"/>
    </source>
</evidence>
<evidence type="ECO:0000256" key="1">
    <source>
        <dbReference type="ARBA" id="ARBA00004141"/>
    </source>
</evidence>
<evidence type="ECO:0000256" key="3">
    <source>
        <dbReference type="ARBA" id="ARBA00022519"/>
    </source>
</evidence>
<dbReference type="PANTHER" id="PTHR43066">
    <property type="entry name" value="RHOMBOID-RELATED PROTEIN"/>
    <property type="match status" value="1"/>
</dbReference>
<dbReference type="GO" id="GO:0008233">
    <property type="term" value="F:peptidase activity"/>
    <property type="evidence" value="ECO:0007669"/>
    <property type="project" value="UniProtKB-KW"/>
</dbReference>
<keyword evidence="4 7" id="KW-0812">Transmembrane</keyword>
<keyword evidence="3" id="KW-0997">Cell inner membrane</keyword>
<keyword evidence="5 7" id="KW-1133">Transmembrane helix</keyword>
<dbReference type="Gene3D" id="1.20.1540.10">
    <property type="entry name" value="Rhomboid-like"/>
    <property type="match status" value="1"/>
</dbReference>
<feature type="transmembrane region" description="Helical" evidence="7">
    <location>
        <begin position="166"/>
        <end position="188"/>
    </location>
</feature>
<dbReference type="InterPro" id="IPR035952">
    <property type="entry name" value="Rhomboid-like_sf"/>
</dbReference>
<evidence type="ECO:0000259" key="8">
    <source>
        <dbReference type="Pfam" id="PF01694"/>
    </source>
</evidence>
<accession>A0ABP3Q186</accession>
<keyword evidence="2" id="KW-1003">Cell membrane</keyword>
<protein>
    <submittedName>
        <fullName evidence="9">Rhomboid family intramembrane serine protease</fullName>
    </submittedName>
</protein>
<gene>
    <name evidence="9" type="ORF">GCM10008942_28550</name>
</gene>
<dbReference type="EMBL" id="BAAADD010000007">
    <property type="protein sequence ID" value="GAA0577942.1"/>
    <property type="molecule type" value="Genomic_DNA"/>
</dbReference>
<feature type="transmembrane region" description="Helical" evidence="7">
    <location>
        <begin position="101"/>
        <end position="122"/>
    </location>
</feature>
<organism evidence="9 10">
    <name type="scientific">Rhizomicrobium electricum</name>
    <dbReference type="NCBI Taxonomy" id="480070"/>
    <lineage>
        <taxon>Bacteria</taxon>
        <taxon>Pseudomonadati</taxon>
        <taxon>Pseudomonadota</taxon>
        <taxon>Alphaproteobacteria</taxon>
        <taxon>Micropepsales</taxon>
        <taxon>Micropepsaceae</taxon>
        <taxon>Rhizomicrobium</taxon>
    </lineage>
</organism>
<keyword evidence="9" id="KW-0378">Hydrolase</keyword>
<dbReference type="SUPFAM" id="SSF144091">
    <property type="entry name" value="Rhomboid-like"/>
    <property type="match status" value="1"/>
</dbReference>
<name>A0ABP3Q186_9PROT</name>
<dbReference type="RefSeq" id="WP_166936092.1">
    <property type="nucleotide sequence ID" value="NZ_BAAADD010000007.1"/>
</dbReference>
<evidence type="ECO:0000256" key="4">
    <source>
        <dbReference type="ARBA" id="ARBA00022692"/>
    </source>
</evidence>
<evidence type="ECO:0000313" key="9">
    <source>
        <dbReference type="EMBL" id="GAA0577942.1"/>
    </source>
</evidence>
<keyword evidence="10" id="KW-1185">Reference proteome</keyword>
<dbReference type="Proteomes" id="UP001499951">
    <property type="component" value="Unassembled WGS sequence"/>
</dbReference>
<feature type="transmembrane region" description="Helical" evidence="7">
    <location>
        <begin position="128"/>
        <end position="146"/>
    </location>
</feature>
<comment type="caution">
    <text evidence="9">The sequence shown here is derived from an EMBL/GenBank/DDBJ whole genome shotgun (WGS) entry which is preliminary data.</text>
</comment>
<feature type="transmembrane region" description="Helical" evidence="7">
    <location>
        <begin position="71"/>
        <end position="89"/>
    </location>
</feature>
<dbReference type="PANTHER" id="PTHR43066:SF26">
    <property type="entry name" value="RHOMBOID PROTEASE GLPG"/>
    <property type="match status" value="1"/>
</dbReference>
<reference evidence="10" key="1">
    <citation type="journal article" date="2019" name="Int. J. Syst. Evol. Microbiol.">
        <title>The Global Catalogue of Microorganisms (GCM) 10K type strain sequencing project: providing services to taxonomists for standard genome sequencing and annotation.</title>
        <authorList>
            <consortium name="The Broad Institute Genomics Platform"/>
            <consortium name="The Broad Institute Genome Sequencing Center for Infectious Disease"/>
            <person name="Wu L."/>
            <person name="Ma J."/>
        </authorList>
    </citation>
    <scope>NUCLEOTIDE SEQUENCE [LARGE SCALE GENOMIC DNA]</scope>
    <source>
        <strain evidence="10">JCM 15089</strain>
    </source>
</reference>
<proteinExistence type="predicted"/>
<feature type="transmembrane region" description="Helical" evidence="7">
    <location>
        <begin position="194"/>
        <end position="213"/>
    </location>
</feature>
<feature type="domain" description="Peptidase S54 rhomboid" evidence="8">
    <location>
        <begin position="66"/>
        <end position="211"/>
    </location>
</feature>
<evidence type="ECO:0000313" key="10">
    <source>
        <dbReference type="Proteomes" id="UP001499951"/>
    </source>
</evidence>
<keyword evidence="6 7" id="KW-0472">Membrane</keyword>
<evidence type="ECO:0000256" key="7">
    <source>
        <dbReference type="SAM" id="Phobius"/>
    </source>
</evidence>
<dbReference type="GO" id="GO:0006508">
    <property type="term" value="P:proteolysis"/>
    <property type="evidence" value="ECO:0007669"/>
    <property type="project" value="UniProtKB-KW"/>
</dbReference>
<sequence length="220" mass="23361">MAFLQSQPPREPFLHAPGSVLGLIGVLIAIHLAVAFVPIPFDALAPYAFIPARYSEGAPPLELVLPLVSHMFLHGSFLHLIINCAWLLAFGPVVARRLGGLGFFAFFLSCGAAGALMELALAWGAPEAMIGASGGISGLMAAGFRMMRWPGAPTGVRLVPIFSRPILTFTGLWLLTNLIFGLTGFGTGNSGDQIAWQAHMGGYLFGLLTIGLFDRRRAAD</sequence>
<dbReference type="Pfam" id="PF01694">
    <property type="entry name" value="Rhomboid"/>
    <property type="match status" value="1"/>
</dbReference>
<evidence type="ECO:0000256" key="6">
    <source>
        <dbReference type="ARBA" id="ARBA00023136"/>
    </source>
</evidence>
<evidence type="ECO:0000256" key="2">
    <source>
        <dbReference type="ARBA" id="ARBA00022475"/>
    </source>
</evidence>
<dbReference type="InterPro" id="IPR022764">
    <property type="entry name" value="Peptidase_S54_rhomboid_dom"/>
</dbReference>
<feature type="transmembrane region" description="Helical" evidence="7">
    <location>
        <begin position="20"/>
        <end position="41"/>
    </location>
</feature>
<keyword evidence="9" id="KW-0645">Protease</keyword>
<comment type="subcellular location">
    <subcellularLocation>
        <location evidence="1">Membrane</location>
        <topology evidence="1">Multi-pass membrane protein</topology>
    </subcellularLocation>
</comment>